<evidence type="ECO:0000313" key="2">
    <source>
        <dbReference type="Proteomes" id="UP000734854"/>
    </source>
</evidence>
<accession>A0A8J5IL88</accession>
<proteinExistence type="predicted"/>
<evidence type="ECO:0000313" key="1">
    <source>
        <dbReference type="EMBL" id="KAG6536930.1"/>
    </source>
</evidence>
<keyword evidence="2" id="KW-1185">Reference proteome</keyword>
<organism evidence="1 2">
    <name type="scientific">Zingiber officinale</name>
    <name type="common">Ginger</name>
    <name type="synonym">Amomum zingiber</name>
    <dbReference type="NCBI Taxonomy" id="94328"/>
    <lineage>
        <taxon>Eukaryota</taxon>
        <taxon>Viridiplantae</taxon>
        <taxon>Streptophyta</taxon>
        <taxon>Embryophyta</taxon>
        <taxon>Tracheophyta</taxon>
        <taxon>Spermatophyta</taxon>
        <taxon>Magnoliopsida</taxon>
        <taxon>Liliopsida</taxon>
        <taxon>Zingiberales</taxon>
        <taxon>Zingiberaceae</taxon>
        <taxon>Zingiber</taxon>
    </lineage>
</organism>
<sequence length="220" mass="24027">MGTWTVEVVDTAGGLAVLISSFLLKDIRWVAINQDGTSFLGNDWLSSQSRGVIVLPGTRFTTEELQQQRWILRPSTERNSVASTEVQTRTLLDGSILIQFQGYTPIPNENDIEITSPEIEILVMIREGCPEALYVTKMNHNTIKKNGGSCRAPDTSMATGVARLMEEVVAVRVCHEHGHECRGARGGLYVCCQSLPEFATGMVAGMAKLVATAVAIIEVF</sequence>
<dbReference type="AlphaFoldDB" id="A0A8J5IL88"/>
<protein>
    <submittedName>
        <fullName evidence="1">Uncharacterized protein</fullName>
    </submittedName>
</protein>
<dbReference type="EMBL" id="JACMSC010000001">
    <property type="protein sequence ID" value="KAG6536930.1"/>
    <property type="molecule type" value="Genomic_DNA"/>
</dbReference>
<name>A0A8J5IL88_ZINOF</name>
<dbReference type="Proteomes" id="UP000734854">
    <property type="component" value="Unassembled WGS sequence"/>
</dbReference>
<gene>
    <name evidence="1" type="ORF">ZIOFF_002008</name>
</gene>
<comment type="caution">
    <text evidence="1">The sequence shown here is derived from an EMBL/GenBank/DDBJ whole genome shotgun (WGS) entry which is preliminary data.</text>
</comment>
<reference evidence="1 2" key="1">
    <citation type="submission" date="2020-08" db="EMBL/GenBank/DDBJ databases">
        <title>Plant Genome Project.</title>
        <authorList>
            <person name="Zhang R.-G."/>
        </authorList>
    </citation>
    <scope>NUCLEOTIDE SEQUENCE [LARGE SCALE GENOMIC DNA]</scope>
    <source>
        <tissue evidence="1">Rhizome</tissue>
    </source>
</reference>